<dbReference type="PROSITE" id="PS51833">
    <property type="entry name" value="HDOD"/>
    <property type="match status" value="1"/>
</dbReference>
<dbReference type="InterPro" id="IPR003607">
    <property type="entry name" value="HD/PDEase_dom"/>
</dbReference>
<proteinExistence type="predicted"/>
<dbReference type="PANTHER" id="PTHR33525">
    <property type="match status" value="1"/>
</dbReference>
<accession>A0ABN6VQ81</accession>
<evidence type="ECO:0000313" key="2">
    <source>
        <dbReference type="EMBL" id="BDV41301.1"/>
    </source>
</evidence>
<gene>
    <name evidence="2" type="ORF">GURASL_02240</name>
</gene>
<dbReference type="InterPro" id="IPR006675">
    <property type="entry name" value="HDIG_dom"/>
</dbReference>
<dbReference type="SMART" id="SM00471">
    <property type="entry name" value="HDc"/>
    <property type="match status" value="1"/>
</dbReference>
<dbReference type="Pfam" id="PF08668">
    <property type="entry name" value="HDOD"/>
    <property type="match status" value="1"/>
</dbReference>
<dbReference type="NCBIfam" id="TIGR00277">
    <property type="entry name" value="HDIG"/>
    <property type="match status" value="1"/>
</dbReference>
<dbReference type="InterPro" id="IPR013976">
    <property type="entry name" value="HDOD"/>
</dbReference>
<sequence>MKGGKEHVEISRKMEKAAALIKGMTDLPTIPAVATQVLALLDQPDVDIDQVVELIFTDQVMAARVLKMVNSPLYRPANEITSLKGALVYLGLRHIREFILTCSFIQSFEGKDGVLGIQPFWEHSFGVGIVARLIAEKVGYHDTEKAYIGGVIHDIGEVFLSYYLQEDFQKIVDSIKDKPYQLVRAEEEFLGTTHCEIGLCLADAWHFPDDYKEVIAHHHAPQEAKNAPRLTAIVNLADLFCTVRNLDYGGKEWVSFSLADEPAWGMLHGSDSKLGSLDIERFCYELDDQIEEIQQLVGNIFKDK</sequence>
<dbReference type="PANTHER" id="PTHR33525:SF3">
    <property type="entry name" value="RIBONUCLEASE Y"/>
    <property type="match status" value="1"/>
</dbReference>
<organism evidence="2 3">
    <name type="scientific">Geotalea uraniireducens</name>
    <dbReference type="NCBI Taxonomy" id="351604"/>
    <lineage>
        <taxon>Bacteria</taxon>
        <taxon>Pseudomonadati</taxon>
        <taxon>Thermodesulfobacteriota</taxon>
        <taxon>Desulfuromonadia</taxon>
        <taxon>Geobacterales</taxon>
        <taxon>Geobacteraceae</taxon>
        <taxon>Geotalea</taxon>
    </lineage>
</organism>
<protein>
    <submittedName>
        <fullName evidence="2">HD family phosphohydrolase</fullName>
    </submittedName>
</protein>
<feature type="domain" description="HDOD" evidence="1">
    <location>
        <begin position="27"/>
        <end position="221"/>
    </location>
</feature>
<dbReference type="SUPFAM" id="SSF109604">
    <property type="entry name" value="HD-domain/PDEase-like"/>
    <property type="match status" value="1"/>
</dbReference>
<dbReference type="EMBL" id="AP027151">
    <property type="protein sequence ID" value="BDV41301.1"/>
    <property type="molecule type" value="Genomic_DNA"/>
</dbReference>
<keyword evidence="3" id="KW-1185">Reference proteome</keyword>
<evidence type="ECO:0000313" key="3">
    <source>
        <dbReference type="Proteomes" id="UP001317705"/>
    </source>
</evidence>
<dbReference type="Proteomes" id="UP001317705">
    <property type="component" value="Chromosome"/>
</dbReference>
<dbReference type="InterPro" id="IPR052340">
    <property type="entry name" value="RNase_Y/CdgJ"/>
</dbReference>
<evidence type="ECO:0000259" key="1">
    <source>
        <dbReference type="PROSITE" id="PS51833"/>
    </source>
</evidence>
<dbReference type="Gene3D" id="1.10.3210.10">
    <property type="entry name" value="Hypothetical protein af1432"/>
    <property type="match status" value="1"/>
</dbReference>
<dbReference type="CDD" id="cd00077">
    <property type="entry name" value="HDc"/>
    <property type="match status" value="1"/>
</dbReference>
<reference evidence="2 3" key="1">
    <citation type="submission" date="2022-12" db="EMBL/GenBank/DDBJ databases">
        <title>Polyphasic characterization of Geotalea uranireducens NIT-SL11 newly isolated from a complex of sewage sludge and microbially reduced graphene oxide.</title>
        <authorList>
            <person name="Xie L."/>
            <person name="Yoshida N."/>
            <person name="Meng L."/>
        </authorList>
    </citation>
    <scope>NUCLEOTIDE SEQUENCE [LARGE SCALE GENOMIC DNA]</scope>
    <source>
        <strain evidence="2 3">NIT-SL11</strain>
    </source>
</reference>
<name>A0ABN6VQ81_9BACT</name>